<protein>
    <submittedName>
        <fullName evidence="14">Carbamoyl-phosphate synthase large subunit</fullName>
    </submittedName>
</protein>
<dbReference type="SUPFAM" id="SSF48108">
    <property type="entry name" value="Carbamoyl phosphate synthetase, large subunit connection domain"/>
    <property type="match status" value="1"/>
</dbReference>
<dbReference type="EMBL" id="RHGY01000005">
    <property type="protein sequence ID" value="RRG17843.1"/>
    <property type="molecule type" value="Genomic_DNA"/>
</dbReference>
<evidence type="ECO:0000256" key="9">
    <source>
        <dbReference type="ARBA" id="ARBA00022975"/>
    </source>
</evidence>
<evidence type="ECO:0000256" key="1">
    <source>
        <dbReference type="ARBA" id="ARBA00001936"/>
    </source>
</evidence>
<dbReference type="GO" id="GO:0046872">
    <property type="term" value="F:metal ion binding"/>
    <property type="evidence" value="ECO:0007669"/>
    <property type="project" value="UniProtKB-KW"/>
</dbReference>
<dbReference type="InterPro" id="IPR013815">
    <property type="entry name" value="ATP_grasp_subdomain_1"/>
</dbReference>
<name>A0A3P2RBB5_WEIVI</name>
<dbReference type="InterPro" id="IPR058047">
    <property type="entry name" value="CPSase_preATP-grasp"/>
</dbReference>
<keyword evidence="9" id="KW-0665">Pyrimidine biosynthesis</keyword>
<evidence type="ECO:0000256" key="4">
    <source>
        <dbReference type="ARBA" id="ARBA00022598"/>
    </source>
</evidence>
<dbReference type="Pfam" id="PF25596">
    <property type="entry name" value="CPSase_L_D1"/>
    <property type="match status" value="2"/>
</dbReference>
<evidence type="ECO:0000256" key="7">
    <source>
        <dbReference type="ARBA" id="ARBA00022741"/>
    </source>
</evidence>
<accession>A0A3P2RBB5</accession>
<dbReference type="Gene3D" id="3.30.470.20">
    <property type="entry name" value="ATP-grasp fold, B domain"/>
    <property type="match status" value="1"/>
</dbReference>
<dbReference type="RefSeq" id="WP_124943352.1">
    <property type="nucleotide sequence ID" value="NZ_RHGY01000005.1"/>
</dbReference>
<dbReference type="Proteomes" id="UP000275836">
    <property type="component" value="Unassembled WGS sequence"/>
</dbReference>
<dbReference type="FunFam" id="3.40.50.20:FF:000001">
    <property type="entry name" value="Carbamoyl-phosphate synthase large chain"/>
    <property type="match status" value="1"/>
</dbReference>
<dbReference type="PANTHER" id="PTHR11405">
    <property type="entry name" value="CARBAMOYLTRANSFERASE FAMILY MEMBER"/>
    <property type="match status" value="1"/>
</dbReference>
<comment type="catalytic activity">
    <reaction evidence="11">
        <text>hydrogencarbonate + NH4(+) + 2 ATP = carbamoyl phosphate + 2 ADP + phosphate + 2 H(+)</text>
        <dbReference type="Rhea" id="RHEA:18029"/>
        <dbReference type="ChEBI" id="CHEBI:15378"/>
        <dbReference type="ChEBI" id="CHEBI:17544"/>
        <dbReference type="ChEBI" id="CHEBI:28938"/>
        <dbReference type="ChEBI" id="CHEBI:30616"/>
        <dbReference type="ChEBI" id="CHEBI:43474"/>
        <dbReference type="ChEBI" id="CHEBI:58228"/>
        <dbReference type="ChEBI" id="CHEBI:456216"/>
        <dbReference type="EC" id="6.3.4.16"/>
    </reaction>
</comment>
<dbReference type="InterPro" id="IPR016185">
    <property type="entry name" value="PreATP-grasp_dom_sf"/>
</dbReference>
<dbReference type="Pfam" id="PF02787">
    <property type="entry name" value="CPSase_L_D3"/>
    <property type="match status" value="1"/>
</dbReference>
<dbReference type="InterPro" id="IPR005480">
    <property type="entry name" value="CPSase_lsu_oligo"/>
</dbReference>
<gene>
    <name evidence="14" type="ORF">D3P96_05445</name>
</gene>
<dbReference type="PROSITE" id="PS50975">
    <property type="entry name" value="ATP_GRASP"/>
    <property type="match status" value="1"/>
</dbReference>
<dbReference type="GO" id="GO:0006541">
    <property type="term" value="P:glutamine metabolic process"/>
    <property type="evidence" value="ECO:0007669"/>
    <property type="project" value="TreeGrafter"/>
</dbReference>
<keyword evidence="5" id="KW-0479">Metal-binding</keyword>
<evidence type="ECO:0000313" key="14">
    <source>
        <dbReference type="EMBL" id="RRG17843.1"/>
    </source>
</evidence>
<evidence type="ECO:0000256" key="2">
    <source>
        <dbReference type="ARBA" id="ARBA00001946"/>
    </source>
</evidence>
<evidence type="ECO:0000256" key="11">
    <source>
        <dbReference type="ARBA" id="ARBA00047359"/>
    </source>
</evidence>
<dbReference type="Pfam" id="PF02786">
    <property type="entry name" value="CPSase_L_D2"/>
    <property type="match status" value="1"/>
</dbReference>
<dbReference type="SUPFAM" id="SSF52440">
    <property type="entry name" value="PreATP-grasp domain"/>
    <property type="match status" value="2"/>
</dbReference>
<dbReference type="GO" id="GO:0005524">
    <property type="term" value="F:ATP binding"/>
    <property type="evidence" value="ECO:0007669"/>
    <property type="project" value="UniProtKB-UniRule"/>
</dbReference>
<dbReference type="Gene3D" id="3.30.1490.20">
    <property type="entry name" value="ATP-grasp fold, A domain"/>
    <property type="match status" value="1"/>
</dbReference>
<dbReference type="GO" id="GO:0006221">
    <property type="term" value="P:pyrimidine nucleotide biosynthetic process"/>
    <property type="evidence" value="ECO:0007669"/>
    <property type="project" value="UniProtKB-KW"/>
</dbReference>
<keyword evidence="10" id="KW-0464">Manganese</keyword>
<keyword evidence="6" id="KW-0677">Repeat</keyword>
<evidence type="ECO:0000256" key="3">
    <source>
        <dbReference type="ARBA" id="ARBA00009799"/>
    </source>
</evidence>
<evidence type="ECO:0000256" key="5">
    <source>
        <dbReference type="ARBA" id="ARBA00022723"/>
    </source>
</evidence>
<dbReference type="Gene3D" id="1.10.1030.10">
    <property type="entry name" value="Carbamoyl-phosphate synthetase, large subunit oligomerisation domain"/>
    <property type="match status" value="1"/>
</dbReference>
<evidence type="ECO:0000313" key="15">
    <source>
        <dbReference type="Proteomes" id="UP000275836"/>
    </source>
</evidence>
<keyword evidence="4" id="KW-0436">Ligase</keyword>
<evidence type="ECO:0000259" key="13">
    <source>
        <dbReference type="PROSITE" id="PS50975"/>
    </source>
</evidence>
<dbReference type="GO" id="GO:0005737">
    <property type="term" value="C:cytoplasm"/>
    <property type="evidence" value="ECO:0007669"/>
    <property type="project" value="TreeGrafter"/>
</dbReference>
<comment type="similarity">
    <text evidence="3">Belongs to the CarB family.</text>
</comment>
<evidence type="ECO:0000256" key="12">
    <source>
        <dbReference type="PROSITE-ProRule" id="PRU00409"/>
    </source>
</evidence>
<evidence type="ECO:0000256" key="10">
    <source>
        <dbReference type="ARBA" id="ARBA00023211"/>
    </source>
</evidence>
<dbReference type="OrthoDB" id="9804197at2"/>
<comment type="cofactor">
    <cofactor evidence="2">
        <name>Mg(2+)</name>
        <dbReference type="ChEBI" id="CHEBI:18420"/>
    </cofactor>
</comment>
<dbReference type="SMART" id="SM01096">
    <property type="entry name" value="CPSase_L_D3"/>
    <property type="match status" value="1"/>
</dbReference>
<dbReference type="InterPro" id="IPR011761">
    <property type="entry name" value="ATP-grasp"/>
</dbReference>
<comment type="caution">
    <text evidence="14">The sequence shown here is derived from an EMBL/GenBank/DDBJ whole genome shotgun (WGS) entry which is preliminary data.</text>
</comment>
<feature type="domain" description="ATP-grasp" evidence="13">
    <location>
        <begin position="125"/>
        <end position="319"/>
    </location>
</feature>
<proteinExistence type="inferred from homology"/>
<dbReference type="Gene3D" id="3.40.50.20">
    <property type="match status" value="2"/>
</dbReference>
<keyword evidence="8 12" id="KW-0067">ATP-binding</keyword>
<evidence type="ECO:0000256" key="6">
    <source>
        <dbReference type="ARBA" id="ARBA00022737"/>
    </source>
</evidence>
<dbReference type="GO" id="GO:0004088">
    <property type="term" value="F:carbamoyl-phosphate synthase (glutamine-hydrolyzing) activity"/>
    <property type="evidence" value="ECO:0007669"/>
    <property type="project" value="TreeGrafter"/>
</dbReference>
<dbReference type="InterPro" id="IPR036897">
    <property type="entry name" value="CarbamoylP_synth_lsu_oligo_sf"/>
</dbReference>
<dbReference type="AlphaFoldDB" id="A0A3P2RBB5"/>
<evidence type="ECO:0000256" key="8">
    <source>
        <dbReference type="ARBA" id="ARBA00022840"/>
    </source>
</evidence>
<dbReference type="PANTHER" id="PTHR11405:SF16">
    <property type="entry name" value="ASPARTATE CARBAMOYLTRANSFERASE, CHLOROPLASTIC"/>
    <property type="match status" value="1"/>
</dbReference>
<sequence length="820" mass="92048">MAEKILLIGGSANGFGRETESDSASYQMVSALLKRGCEVFLVDDNPDSFTASRTDVHVEVLNLTAENLVKVIIANGITGVVPNVGGTTAIRLAFEVQQILGDQGPKIYGLSTPVLKATQNTKYLQERLQQWHLPAVQTRLASTPGEVFDAARELEFPVVVRSIAPQGQALRMQAEDAEELDQIAEDALARSLTHQVNVDKSIRGYKEIALIVMRDFRDTNVLIGGIEDMDPVGIHSADSIAITPIQTLADPVVQTLRHTAFKIARGFDIKGLLQVRFAVNPEDDTYVVTRLVPYYDRKVSLIEGATGYPMVPVMTGLMLGDRLEKVHIPSSYAEHTAMLEPTMDHIVVRFPVFTFGELELGGIETNRRLDTIQKSVGATIGVGRSLEEALEKALRAAHFSNRSFSPDLMGELTDSQVIAQLIHPQDNRILLLLEAIRRGYTVDELAELTHIDAFFFYKLQKIMQLEIDVQDHPWDIDLMKRAKYYGLSDGLIAKLWSSVYDSVRRYRWDNNVLPTYKAFEPSAGEFQESVSQFYSTFETENESERLGQNTVLIIGTGAFRLGDGASASYVMAMVSDEYKRQGYETVLMNNNPHDLTFIPQLSDKQYFEPLEISDIMNVVEVEQPTRIVVPGNRIKLINSLKSAGLKVDVIAREKYLESTLTEPKEEILLNYFFDGAELHPIVLSHQTNRQVNIETAEQTILRDLAVPEMPFAEPGLYQFVMPTMPQAGVGLQGEMRPMPFTHVAFLDKVSHVDWLRMLVRFILNTSTTADEALLDQLPDFDWPYQRAVLHYHDAEFKEHMNIQVPLDNGQFAMGVTYEVE</sequence>
<dbReference type="SUPFAM" id="SSF56059">
    <property type="entry name" value="Glutathione synthetase ATP-binding domain-like"/>
    <property type="match status" value="1"/>
</dbReference>
<keyword evidence="7 12" id="KW-0547">Nucleotide-binding</keyword>
<reference evidence="14 15" key="1">
    <citation type="submission" date="2018-10" db="EMBL/GenBank/DDBJ databases">
        <title>Draft genome sequence of Weissella viridescens UCO-SMC3.</title>
        <authorList>
            <person name="Garcia-Cancino A."/>
            <person name="Espinoza-Monje M."/>
            <person name="Albarracin L."/>
            <person name="Garcia-Castillo V."/>
            <person name="Campos-Martin J."/>
            <person name="Nakano Y."/>
            <person name="Guitierrez-Zamorano C."/>
            <person name="Ikeda-Ohtsubo W."/>
            <person name="Morita H."/>
            <person name="Kitazawa H."/>
            <person name="Villena J."/>
        </authorList>
    </citation>
    <scope>NUCLEOTIDE SEQUENCE [LARGE SCALE GENOMIC DNA]</scope>
    <source>
        <strain evidence="14 15">UCO-SMC3</strain>
    </source>
</reference>
<comment type="cofactor">
    <cofactor evidence="1">
        <name>Mn(2+)</name>
        <dbReference type="ChEBI" id="CHEBI:29035"/>
    </cofactor>
</comment>
<organism evidence="14 15">
    <name type="scientific">Weissella viridescens</name>
    <name type="common">Lactobacillus viridescens</name>
    <dbReference type="NCBI Taxonomy" id="1629"/>
    <lineage>
        <taxon>Bacteria</taxon>
        <taxon>Bacillati</taxon>
        <taxon>Bacillota</taxon>
        <taxon>Bacilli</taxon>
        <taxon>Lactobacillales</taxon>
        <taxon>Lactobacillaceae</taxon>
        <taxon>Weissella</taxon>
    </lineage>
</organism>
<dbReference type="InterPro" id="IPR005479">
    <property type="entry name" value="CPAse_ATP-bd"/>
</dbReference>
<dbReference type="GO" id="GO:0004087">
    <property type="term" value="F:carbamoyl-phosphate synthase (ammonia) activity"/>
    <property type="evidence" value="ECO:0007669"/>
    <property type="project" value="UniProtKB-EC"/>
</dbReference>